<comment type="caution">
    <text evidence="1">The sequence shown here is derived from an EMBL/GenBank/DDBJ whole genome shotgun (WGS) entry which is preliminary data.</text>
</comment>
<keyword evidence="1" id="KW-0167">Capsid protein</keyword>
<name>A0A163QAF2_9BACL</name>
<evidence type="ECO:0000313" key="2">
    <source>
        <dbReference type="Proteomes" id="UP000076567"/>
    </source>
</evidence>
<protein>
    <submittedName>
        <fullName evidence="1">Spore coat protein</fullName>
    </submittedName>
</protein>
<reference evidence="2" key="1">
    <citation type="submission" date="2016-01" db="EMBL/GenBank/DDBJ databases">
        <title>Draft genome of Chromobacterium sp. F49.</title>
        <authorList>
            <person name="Hong K.W."/>
        </authorList>
    </citation>
    <scope>NUCLEOTIDE SEQUENCE [LARGE SCALE GENOMIC DNA]</scope>
    <source>
        <strain evidence="2">P7IIIA</strain>
    </source>
</reference>
<sequence>MNNHYNYRVTPSVVAFAKGDVTGDRVLDDVFLTGTKSQDSPFIENITLYVTDGRTGARTRVPLSDNAGYNPTLFLGDFTGNGVSDVLISINSGGSGGFMYHYIYSFIGNNPQEMFNFNVYNATFEYDVIYEDNYRVRVVSKHNELTYLIDLSKRDPEYLNEIYKPNGKLKKPITGFVNPLSGLYPIDFDYNRVYELSAYQKIAGLYNADALGYVVNTLGWNGNQFVLQNQYVAISGT</sequence>
<accession>A0A163QAF2</accession>
<evidence type="ECO:0000313" key="1">
    <source>
        <dbReference type="EMBL" id="KZE64810.1"/>
    </source>
</evidence>
<dbReference type="Proteomes" id="UP000076567">
    <property type="component" value="Unassembled WGS sequence"/>
</dbReference>
<keyword evidence="2" id="KW-1185">Reference proteome</keyword>
<gene>
    <name evidence="1" type="ORF">AWM68_09115</name>
</gene>
<proteinExistence type="predicted"/>
<dbReference type="AlphaFoldDB" id="A0A163QAF2"/>
<dbReference type="RefSeq" id="WP_066242964.1">
    <property type="nucleotide sequence ID" value="NZ_LRFC01000034.1"/>
</dbReference>
<dbReference type="OrthoDB" id="1653343at2"/>
<keyword evidence="1" id="KW-0946">Virion</keyword>
<dbReference type="EMBL" id="LRFC01000034">
    <property type="protein sequence ID" value="KZE64810.1"/>
    <property type="molecule type" value="Genomic_DNA"/>
</dbReference>
<dbReference type="SUPFAM" id="SSF69318">
    <property type="entry name" value="Integrin alpha N-terminal domain"/>
    <property type="match status" value="1"/>
</dbReference>
<dbReference type="InterPro" id="IPR028994">
    <property type="entry name" value="Integrin_alpha_N"/>
</dbReference>
<organism evidence="1 2">
    <name type="scientific">Fictibacillus phosphorivorans</name>
    <dbReference type="NCBI Taxonomy" id="1221500"/>
    <lineage>
        <taxon>Bacteria</taxon>
        <taxon>Bacillati</taxon>
        <taxon>Bacillota</taxon>
        <taxon>Bacilli</taxon>
        <taxon>Bacillales</taxon>
        <taxon>Fictibacillaceae</taxon>
        <taxon>Fictibacillus</taxon>
    </lineage>
</organism>